<name>A0AA41G244_9EURY</name>
<accession>A0AA41G244</accession>
<dbReference type="Pfam" id="PF01144">
    <property type="entry name" value="CoA_trans"/>
    <property type="match status" value="1"/>
</dbReference>
<dbReference type="Gene3D" id="3.40.1080.10">
    <property type="entry name" value="Glutaconate Coenzyme A-transferase"/>
    <property type="match status" value="1"/>
</dbReference>
<feature type="region of interest" description="Disordered" evidence="1">
    <location>
        <begin position="1"/>
        <end position="34"/>
    </location>
</feature>
<keyword evidence="3" id="KW-1185">Reference proteome</keyword>
<dbReference type="SMART" id="SM00882">
    <property type="entry name" value="CoA_trans"/>
    <property type="match status" value="1"/>
</dbReference>
<dbReference type="Proteomes" id="UP001166304">
    <property type="component" value="Unassembled WGS sequence"/>
</dbReference>
<dbReference type="Gene3D" id="3.30.30.40">
    <property type="match status" value="1"/>
</dbReference>
<evidence type="ECO:0000313" key="2">
    <source>
        <dbReference type="EMBL" id="MBV0902805.1"/>
    </source>
</evidence>
<protein>
    <submittedName>
        <fullName evidence="2">CoA transferase subunit A</fullName>
    </submittedName>
</protein>
<dbReference type="EMBL" id="JAHQXE010000004">
    <property type="protein sequence ID" value="MBV0902805.1"/>
    <property type="molecule type" value="Genomic_DNA"/>
</dbReference>
<gene>
    <name evidence="2" type="ORF">KTS37_13505</name>
</gene>
<dbReference type="SUPFAM" id="SSF100950">
    <property type="entry name" value="NagB/RpiA/CoA transferase-like"/>
    <property type="match status" value="1"/>
</dbReference>
<proteinExistence type="predicted"/>
<organism evidence="2 3">
    <name type="scientific">Haloarcula salina</name>
    <dbReference type="NCBI Taxonomy" id="1429914"/>
    <lineage>
        <taxon>Archaea</taxon>
        <taxon>Methanobacteriati</taxon>
        <taxon>Methanobacteriota</taxon>
        <taxon>Stenosarchaea group</taxon>
        <taxon>Halobacteria</taxon>
        <taxon>Halobacteriales</taxon>
        <taxon>Haloarculaceae</taxon>
        <taxon>Haloarcula</taxon>
    </lineage>
</organism>
<comment type="caution">
    <text evidence="2">The sequence shown here is derived from an EMBL/GenBank/DDBJ whole genome shotgun (WGS) entry which is preliminary data.</text>
</comment>
<reference evidence="2" key="1">
    <citation type="submission" date="2021-06" db="EMBL/GenBank/DDBJ databases">
        <title>New haloarchaea isolates fom saline soil.</title>
        <authorList>
            <person name="Duran-Viseras A."/>
            <person name="Sanchez-Porro C.S."/>
            <person name="Ventosa A."/>
        </authorList>
    </citation>
    <scope>NUCLEOTIDE SEQUENCE</scope>
    <source>
        <strain evidence="2">JCM 18369</strain>
    </source>
</reference>
<dbReference type="PANTHER" id="PTHR43293">
    <property type="entry name" value="ACETATE COA-TRANSFERASE YDIF"/>
    <property type="match status" value="1"/>
</dbReference>
<dbReference type="PANTHER" id="PTHR43293:SF3">
    <property type="entry name" value="CHOLESTEROL RING-CLEAVING HYDROLASE IPDB SUBUNIT"/>
    <property type="match status" value="1"/>
</dbReference>
<evidence type="ECO:0000256" key="1">
    <source>
        <dbReference type="SAM" id="MobiDB-lite"/>
    </source>
</evidence>
<dbReference type="InterPro" id="IPR037171">
    <property type="entry name" value="NagB/RpiA_transferase-like"/>
</dbReference>
<evidence type="ECO:0000313" key="3">
    <source>
        <dbReference type="Proteomes" id="UP001166304"/>
    </source>
</evidence>
<dbReference type="GO" id="GO:0008410">
    <property type="term" value="F:CoA-transferase activity"/>
    <property type="evidence" value="ECO:0007669"/>
    <property type="project" value="InterPro"/>
</dbReference>
<dbReference type="AlphaFoldDB" id="A0AA41G244"/>
<dbReference type="RefSeq" id="WP_162414377.1">
    <property type="nucleotide sequence ID" value="NZ_JAHQXE010000004.1"/>
</dbReference>
<keyword evidence="2" id="KW-0808">Transferase</keyword>
<dbReference type="InterPro" id="IPR004165">
    <property type="entry name" value="CoA_trans_fam_I"/>
</dbReference>
<sequence>MTPLDHGAVAGESFPDAAGVASGSPTGSRSRRDKTTDLETAIDRYVPDGASVAFGGMGGRDPEAAAREIVRQEKSGLTVLDDARTTLFDIMVGAGCVDRYVGSWVGTSLISQGHNVRNAVENDVPHHLEMRDVSNFGSSLMFLAGAMDVPFVPTRSMLETDIPEHNPDIEVVEDPLGSGDDLALVPAATPDVAVIHVQRADRLGNAQIWGNVVNDHLKARAADRVVVTCEEVVPTETIQRHPELTKIPFYAVDAVVEVPFGSHPWHCYGYYYADLPFYREYGQRSRDREDFLDWLDEWVVPHEEYLERIGAERLATLERMEAQLNDLPPVDGDAEEEEGSR</sequence>